<name>A0ABR0AWD6_9CRUS</name>
<organism evidence="1 2">
    <name type="scientific">Daphnia magna</name>
    <dbReference type="NCBI Taxonomy" id="35525"/>
    <lineage>
        <taxon>Eukaryota</taxon>
        <taxon>Metazoa</taxon>
        <taxon>Ecdysozoa</taxon>
        <taxon>Arthropoda</taxon>
        <taxon>Crustacea</taxon>
        <taxon>Branchiopoda</taxon>
        <taxon>Diplostraca</taxon>
        <taxon>Cladocera</taxon>
        <taxon>Anomopoda</taxon>
        <taxon>Daphniidae</taxon>
        <taxon>Daphnia</taxon>
    </lineage>
</organism>
<evidence type="ECO:0000313" key="1">
    <source>
        <dbReference type="EMBL" id="KAK4029446.1"/>
    </source>
</evidence>
<reference evidence="1 2" key="1">
    <citation type="journal article" date="2023" name="Nucleic Acids Res.">
        <title>The hologenome of Daphnia magna reveals possible DNA methylation and microbiome-mediated evolution of the host genome.</title>
        <authorList>
            <person name="Chaturvedi A."/>
            <person name="Li X."/>
            <person name="Dhandapani V."/>
            <person name="Marshall H."/>
            <person name="Kissane S."/>
            <person name="Cuenca-Cambronero M."/>
            <person name="Asole G."/>
            <person name="Calvet F."/>
            <person name="Ruiz-Romero M."/>
            <person name="Marangio P."/>
            <person name="Guigo R."/>
            <person name="Rago D."/>
            <person name="Mirbahai L."/>
            <person name="Eastwood N."/>
            <person name="Colbourne J.K."/>
            <person name="Zhou J."/>
            <person name="Mallon E."/>
            <person name="Orsini L."/>
        </authorList>
    </citation>
    <scope>NUCLEOTIDE SEQUENCE [LARGE SCALE GENOMIC DNA]</scope>
    <source>
        <strain evidence="1">LRV0_1</strain>
    </source>
</reference>
<comment type="caution">
    <text evidence="1">The sequence shown here is derived from an EMBL/GenBank/DDBJ whole genome shotgun (WGS) entry which is preliminary data.</text>
</comment>
<proteinExistence type="predicted"/>
<gene>
    <name evidence="1" type="ORF">OUZ56_022438</name>
</gene>
<evidence type="ECO:0000313" key="2">
    <source>
        <dbReference type="Proteomes" id="UP001234178"/>
    </source>
</evidence>
<dbReference type="Proteomes" id="UP001234178">
    <property type="component" value="Unassembled WGS sequence"/>
</dbReference>
<dbReference type="EMBL" id="JAOYFB010000039">
    <property type="protein sequence ID" value="KAK4029446.1"/>
    <property type="molecule type" value="Genomic_DNA"/>
</dbReference>
<accession>A0ABR0AWD6</accession>
<protein>
    <submittedName>
        <fullName evidence="1">Uncharacterized protein</fullName>
    </submittedName>
</protein>
<keyword evidence="2" id="KW-1185">Reference proteome</keyword>
<sequence length="67" mass="7840">MFGMIEIFYWEFFIICLKLNSKFSSEITNMNSAVVNADFGGEKRLEARKDVYLLSLKFSKAILMVKY</sequence>